<keyword evidence="4" id="KW-1185">Reference proteome</keyword>
<dbReference type="EMBL" id="VAHF01000011">
    <property type="protein sequence ID" value="TXG51640.1"/>
    <property type="molecule type" value="Genomic_DNA"/>
</dbReference>
<feature type="compositionally biased region" description="Low complexity" evidence="1">
    <location>
        <begin position="254"/>
        <end position="267"/>
    </location>
</feature>
<proteinExistence type="predicted"/>
<evidence type="ECO:0000256" key="1">
    <source>
        <dbReference type="SAM" id="MobiDB-lite"/>
    </source>
</evidence>
<dbReference type="PANTHER" id="PTHR31286:SF167">
    <property type="entry name" value="OS09G0268800 PROTEIN"/>
    <property type="match status" value="1"/>
</dbReference>
<evidence type="ECO:0000259" key="2">
    <source>
        <dbReference type="Pfam" id="PF14111"/>
    </source>
</evidence>
<gene>
    <name evidence="3" type="ORF">EZV62_024164</name>
</gene>
<dbReference type="Pfam" id="PF14111">
    <property type="entry name" value="DUF4283"/>
    <property type="match status" value="1"/>
</dbReference>
<feature type="region of interest" description="Disordered" evidence="1">
    <location>
        <begin position="221"/>
        <end position="304"/>
    </location>
</feature>
<feature type="compositionally biased region" description="Low complexity" evidence="1">
    <location>
        <begin position="232"/>
        <end position="241"/>
    </location>
</feature>
<reference evidence="4" key="1">
    <citation type="journal article" date="2019" name="Gigascience">
        <title>De novo genome assembly of the endangered Acer yangbiense, a plant species with extremely small populations endemic to Yunnan Province, China.</title>
        <authorList>
            <person name="Yang J."/>
            <person name="Wariss H.M."/>
            <person name="Tao L."/>
            <person name="Zhang R."/>
            <person name="Yun Q."/>
            <person name="Hollingsworth P."/>
            <person name="Dao Z."/>
            <person name="Luo G."/>
            <person name="Guo H."/>
            <person name="Ma Y."/>
            <person name="Sun W."/>
        </authorList>
    </citation>
    <scope>NUCLEOTIDE SEQUENCE [LARGE SCALE GENOMIC DNA]</scope>
    <source>
        <strain evidence="4">cv. Malutang</strain>
    </source>
</reference>
<evidence type="ECO:0000313" key="4">
    <source>
        <dbReference type="Proteomes" id="UP000323000"/>
    </source>
</evidence>
<name>A0A5C7H3R7_9ROSI</name>
<dbReference type="OrthoDB" id="1750790at2759"/>
<accession>A0A5C7H3R7</accession>
<dbReference type="AlphaFoldDB" id="A0A5C7H3R7"/>
<comment type="caution">
    <text evidence="3">The sequence shown here is derived from an EMBL/GenBank/DDBJ whole genome shotgun (WGS) entry which is preliminary data.</text>
</comment>
<dbReference type="InterPro" id="IPR025558">
    <property type="entry name" value="DUF4283"/>
</dbReference>
<evidence type="ECO:0000313" key="3">
    <source>
        <dbReference type="EMBL" id="TXG51640.1"/>
    </source>
</evidence>
<feature type="compositionally biased region" description="Basic and acidic residues" evidence="1">
    <location>
        <begin position="278"/>
        <end position="287"/>
    </location>
</feature>
<protein>
    <recommendedName>
        <fullName evidence="2">DUF4283 domain-containing protein</fullName>
    </recommendedName>
</protein>
<dbReference type="PANTHER" id="PTHR31286">
    <property type="entry name" value="GLYCINE-RICH CELL WALL STRUCTURAL PROTEIN 1.8-LIKE"/>
    <property type="match status" value="1"/>
</dbReference>
<feature type="domain" description="DUF4283" evidence="2">
    <location>
        <begin position="37"/>
        <end position="109"/>
    </location>
</feature>
<feature type="compositionally biased region" description="Basic and acidic residues" evidence="1">
    <location>
        <begin position="221"/>
        <end position="231"/>
    </location>
</feature>
<dbReference type="InterPro" id="IPR040256">
    <property type="entry name" value="At4g02000-like"/>
</dbReference>
<organism evidence="3 4">
    <name type="scientific">Acer yangbiense</name>
    <dbReference type="NCBI Taxonomy" id="1000413"/>
    <lineage>
        <taxon>Eukaryota</taxon>
        <taxon>Viridiplantae</taxon>
        <taxon>Streptophyta</taxon>
        <taxon>Embryophyta</taxon>
        <taxon>Tracheophyta</taxon>
        <taxon>Spermatophyta</taxon>
        <taxon>Magnoliopsida</taxon>
        <taxon>eudicotyledons</taxon>
        <taxon>Gunneridae</taxon>
        <taxon>Pentapetalae</taxon>
        <taxon>rosids</taxon>
        <taxon>malvids</taxon>
        <taxon>Sapindales</taxon>
        <taxon>Sapindaceae</taxon>
        <taxon>Hippocastanoideae</taxon>
        <taxon>Acereae</taxon>
        <taxon>Acer</taxon>
    </lineage>
</organism>
<sequence>MEAAEIAKLCAQLSISDVEGPVRRVSRELRSEGFKDVEHCLIGKVLTGKRVNRDAFRKVIEQLWNPIGSVEIEAVGDNIFMFLFPNREVRSMIWARGPWHFDHSLIVMEKPMGAGDISKLSFRMVDFWVQIHNLPLMCMHRRMAKYIAEQIGTVVELPADSRECMGRFIRVKRLPEFCYACGIICHGLRDCPDDNARIEALEGEVTQYVSWLRAASLEHYKSKQTRTDTKSPSKTLSSSPPGNHSEKNSGTGRSSDNNSNNYANSQSLMNELIPVPTKDLENGKGDVEGLLQDSDLRVGSPDSI</sequence>
<dbReference type="Proteomes" id="UP000323000">
    <property type="component" value="Chromosome 11"/>
</dbReference>